<feature type="compositionally biased region" description="Basic and acidic residues" evidence="1">
    <location>
        <begin position="243"/>
        <end position="255"/>
    </location>
</feature>
<dbReference type="EMBL" id="FLQU01001716">
    <property type="protein sequence ID" value="SBS94164.1"/>
    <property type="molecule type" value="Genomic_DNA"/>
</dbReference>
<protein>
    <submittedName>
        <fullName evidence="2">PIR Superfamily Protein</fullName>
    </submittedName>
</protein>
<dbReference type="AlphaFoldDB" id="A0A1A8WMM3"/>
<evidence type="ECO:0000256" key="1">
    <source>
        <dbReference type="SAM" id="MobiDB-lite"/>
    </source>
</evidence>
<sequence>MGIEEDPDIRELQSEIIYYKLKNNSKDYTKDTKDFWKTTIAKHPMKVLSIYPTLVKGIYFISTMNEGEYAFYDERWNYLYFWTGIKVIENSEDPQDLEDSDSSYFSQLMKLLKMVRSFTDKKKVPYDENMLMINTDEFQNLKKIYDYLQNYQSIQLRIGSSGNASCTAQYKDYLNTTHNLYTMEKKKCQDDSSNYCKTVKNFVHTYDKTFMTKLSCDGMKDPKMKSEVHEERGDYGPSASQHHLQENAAQERHSPSDQGQDSLNMLVDTRDIPSPSESTSAVSTVFPLLGTASLLFFFVNFTPLGSRLHNNIFRKQIIRNNGEEEQEILEHSYEHSHGNIEENTYHVGYHNM</sequence>
<organism evidence="2 3">
    <name type="scientific">Plasmodium ovale curtisi</name>
    <dbReference type="NCBI Taxonomy" id="864141"/>
    <lineage>
        <taxon>Eukaryota</taxon>
        <taxon>Sar</taxon>
        <taxon>Alveolata</taxon>
        <taxon>Apicomplexa</taxon>
        <taxon>Aconoidasida</taxon>
        <taxon>Haemosporida</taxon>
        <taxon>Plasmodiidae</taxon>
        <taxon>Plasmodium</taxon>
        <taxon>Plasmodium (Plasmodium)</taxon>
    </lineage>
</organism>
<accession>A0A1A8WMM3</accession>
<evidence type="ECO:0000313" key="2">
    <source>
        <dbReference type="EMBL" id="SBS94164.1"/>
    </source>
</evidence>
<reference evidence="3" key="1">
    <citation type="submission" date="2016-05" db="EMBL/GenBank/DDBJ databases">
        <authorList>
            <person name="Naeem Raeece"/>
        </authorList>
    </citation>
    <scope>NUCLEOTIDE SEQUENCE [LARGE SCALE GENOMIC DNA]</scope>
</reference>
<gene>
    <name evidence="2" type="ORF">POVCU2_0086320</name>
</gene>
<feature type="region of interest" description="Disordered" evidence="1">
    <location>
        <begin position="221"/>
        <end position="262"/>
    </location>
</feature>
<feature type="compositionally biased region" description="Basic and acidic residues" evidence="1">
    <location>
        <begin position="221"/>
        <end position="234"/>
    </location>
</feature>
<dbReference type="Pfam" id="PF05795">
    <property type="entry name" value="Plasmodium_Vir"/>
    <property type="match status" value="1"/>
</dbReference>
<evidence type="ECO:0000313" key="3">
    <source>
        <dbReference type="Proteomes" id="UP000078560"/>
    </source>
</evidence>
<name>A0A1A8WMM3_PLAOA</name>
<proteinExistence type="predicted"/>
<dbReference type="Proteomes" id="UP000078560">
    <property type="component" value="Unassembled WGS sequence"/>
</dbReference>
<dbReference type="InterPro" id="IPR008780">
    <property type="entry name" value="Plasmodium_Vir"/>
</dbReference>